<name>A0ABV8E018_9NOCA</name>
<dbReference type="PANTHER" id="PTHR22754:SF32">
    <property type="entry name" value="DISCO-INTERACTING PROTEIN 2"/>
    <property type="match status" value="1"/>
</dbReference>
<evidence type="ECO:0000256" key="1">
    <source>
        <dbReference type="ARBA" id="ARBA00006432"/>
    </source>
</evidence>
<keyword evidence="4" id="KW-1185">Reference proteome</keyword>
<evidence type="ECO:0000313" key="4">
    <source>
        <dbReference type="Proteomes" id="UP001595696"/>
    </source>
</evidence>
<dbReference type="Gene3D" id="3.30.300.30">
    <property type="match status" value="1"/>
</dbReference>
<comment type="similarity">
    <text evidence="1">Belongs to the ATP-dependent AMP-binding enzyme family.</text>
</comment>
<comment type="caution">
    <text evidence="3">The sequence shown here is derived from an EMBL/GenBank/DDBJ whole genome shotgun (WGS) entry which is preliminary data.</text>
</comment>
<dbReference type="PANTHER" id="PTHR22754">
    <property type="entry name" value="DISCO-INTERACTING PROTEIN 2 DIP2 -RELATED"/>
    <property type="match status" value="1"/>
</dbReference>
<evidence type="ECO:0000259" key="2">
    <source>
        <dbReference type="Pfam" id="PF00501"/>
    </source>
</evidence>
<accession>A0ABV8E018</accession>
<dbReference type="PROSITE" id="PS00455">
    <property type="entry name" value="AMP_BINDING"/>
    <property type="match status" value="1"/>
</dbReference>
<dbReference type="InterPro" id="IPR045851">
    <property type="entry name" value="AMP-bd_C_sf"/>
</dbReference>
<dbReference type="SUPFAM" id="SSF56801">
    <property type="entry name" value="Acetyl-CoA synthetase-like"/>
    <property type="match status" value="1"/>
</dbReference>
<dbReference type="EMBL" id="JBHSAX010000019">
    <property type="protein sequence ID" value="MFC3965304.1"/>
    <property type="molecule type" value="Genomic_DNA"/>
</dbReference>
<reference evidence="4" key="1">
    <citation type="journal article" date="2019" name="Int. J. Syst. Evol. Microbiol.">
        <title>The Global Catalogue of Microorganisms (GCM) 10K type strain sequencing project: providing services to taxonomists for standard genome sequencing and annotation.</title>
        <authorList>
            <consortium name="The Broad Institute Genomics Platform"/>
            <consortium name="The Broad Institute Genome Sequencing Center for Infectious Disease"/>
            <person name="Wu L."/>
            <person name="Ma J."/>
        </authorList>
    </citation>
    <scope>NUCLEOTIDE SEQUENCE [LARGE SCALE GENOMIC DNA]</scope>
    <source>
        <strain evidence="4">CGMCC 4.7330</strain>
    </source>
</reference>
<dbReference type="InterPro" id="IPR020845">
    <property type="entry name" value="AMP-binding_CS"/>
</dbReference>
<dbReference type="GO" id="GO:0016874">
    <property type="term" value="F:ligase activity"/>
    <property type="evidence" value="ECO:0007669"/>
    <property type="project" value="UniProtKB-KW"/>
</dbReference>
<dbReference type="Gene3D" id="3.40.50.12780">
    <property type="entry name" value="N-terminal domain of ligase-like"/>
    <property type="match status" value="1"/>
</dbReference>
<gene>
    <name evidence="3" type="ORF">ACFO0B_25225</name>
</gene>
<organism evidence="3 4">
    <name type="scientific">Nocardia jiangsuensis</name>
    <dbReference type="NCBI Taxonomy" id="1691563"/>
    <lineage>
        <taxon>Bacteria</taxon>
        <taxon>Bacillati</taxon>
        <taxon>Actinomycetota</taxon>
        <taxon>Actinomycetes</taxon>
        <taxon>Mycobacteriales</taxon>
        <taxon>Nocardiaceae</taxon>
        <taxon>Nocardia</taxon>
    </lineage>
</organism>
<dbReference type="Proteomes" id="UP001595696">
    <property type="component" value="Unassembled WGS sequence"/>
</dbReference>
<dbReference type="Pfam" id="PF00501">
    <property type="entry name" value="AMP-binding"/>
    <property type="match status" value="1"/>
</dbReference>
<dbReference type="NCBIfam" id="NF005850">
    <property type="entry name" value="PRK07768.1"/>
    <property type="match status" value="1"/>
</dbReference>
<dbReference type="InterPro" id="IPR042099">
    <property type="entry name" value="ANL_N_sf"/>
</dbReference>
<evidence type="ECO:0000313" key="3">
    <source>
        <dbReference type="EMBL" id="MFC3965304.1"/>
    </source>
</evidence>
<sequence length="549" mass="57517">MSEFMSQLLGPALETGRGLWSGPSTDLTETSWTEISARAAIMAGRLQSLGVGHGSRVAMLALDPADVAPLAQAVWMRGAALTMLQQPTPQADLGEWQAGCRSVVAMLGIEHLVLGEPFLAVADGFAEHGPTIVRLDDDWGTTPGDLVDCAEEDIAVYQLTSGSTGSPKAVAISHGNLHANGIAMRGGSLGTPEVDVMVSWLPLSHDMGMIGFLVTPMAFGFKAVCVSPLEFLRSPLNWLRIITDHRGTITAAPNFAYSIIQRRLARVEQNAHYDLSTLRFALCGAEPIDPAAMRGFCAAAGRFGFSPNAVVAAYGMAEATLAVSFAGLGGGMTVEVVDSEQLAGGGRAVPVTAADDAPAGREVVLLGRPLSGMEVRVATGAQADPGPRVVGELLIRGAAVTSHYLTTEGRLDAVDGDGWLHTGDVGYLTEDGQVAICGRSKNVIIVSGRNIYPADVERVAELVDGVRRGGVVAFGTSAAGRPEELRVVVEVGGGDLDHREIQRAVARRVFDRIGVSPKVLTRPRGAIPKTPSGKIRHVEAKAVFAGVTV</sequence>
<keyword evidence="3" id="KW-0436">Ligase</keyword>
<proteinExistence type="inferred from homology"/>
<protein>
    <submittedName>
        <fullName evidence="3">Long-chain-fatty-acid--CoA ligase</fullName>
    </submittedName>
</protein>
<feature type="domain" description="AMP-dependent synthetase/ligase" evidence="2">
    <location>
        <begin position="28"/>
        <end position="405"/>
    </location>
</feature>
<dbReference type="InterPro" id="IPR000873">
    <property type="entry name" value="AMP-dep_synth/lig_dom"/>
</dbReference>
<dbReference type="RefSeq" id="WP_378615051.1">
    <property type="nucleotide sequence ID" value="NZ_JBHSAX010000019.1"/>
</dbReference>